<feature type="transmembrane region" description="Helical" evidence="1">
    <location>
        <begin position="148"/>
        <end position="164"/>
    </location>
</feature>
<name>A0ABS7QVM9_9ACTN</name>
<feature type="transmembrane region" description="Helical" evidence="1">
    <location>
        <begin position="394"/>
        <end position="415"/>
    </location>
</feature>
<feature type="transmembrane region" description="Helical" evidence="1">
    <location>
        <begin position="346"/>
        <end position="363"/>
    </location>
</feature>
<reference evidence="3 4" key="1">
    <citation type="submission" date="2021-08" db="EMBL/GenBank/DDBJ databases">
        <title>Streptomyces sp. PTM05 isolated from lichen.</title>
        <authorList>
            <person name="Somphong A."/>
            <person name="Phongsopitanun W."/>
            <person name="Tanasupawat S."/>
        </authorList>
    </citation>
    <scope>NUCLEOTIDE SEQUENCE [LARGE SCALE GENOMIC DNA]</scope>
    <source>
        <strain evidence="3 4">Ptm05</strain>
    </source>
</reference>
<sequence>MDEHCRITVVGERRQVDLAVPAGAPIISYVDTLASLCDQNEADVMPAAWTLAPATGSPFAPEWSLSELGVVDGEILYLRDTVGHESAEPVVHDVAERVTDAVAGALERAWDARARTFTLLGLGLGWIVIALLVFAWRDQVDREALADLALLCGSVLPGLAWVAMERGWPVPPPLRMTLGLSAVPTLGLAAWALSQSPGLGGLGLSSSMTPGGLAATAITAGTLFGAFVAFIASPGVTTTAVLFGAALTAVLGTGLAVLRADTVETAAAAAIVIFALLTVIPSLVSRTVGFASRRIGMRAIEQDTDEDDVVGAVRAATRLLVTWSALLCLAFTTSVVVMAFSYSWCANAEAALLGFAFLLRAGSARLVAEVVPLLVAGAIALLSSLLFAPAHLGWGVWVAPLYALLLGAAMIVYGFRRLMRRPGVRSMERPRWTTAFGSFLAGGGVALAVATFGAFGSLVSLGHHM</sequence>
<dbReference type="Gene3D" id="3.10.20.90">
    <property type="entry name" value="Phosphatidylinositol 3-kinase Catalytic Subunit, Chain A, domain 1"/>
    <property type="match status" value="1"/>
</dbReference>
<keyword evidence="1" id="KW-0812">Transmembrane</keyword>
<protein>
    <submittedName>
        <fullName evidence="3">EsaB/YukD family protein</fullName>
    </submittedName>
</protein>
<feature type="domain" description="EccD-like transmembrane" evidence="2">
    <location>
        <begin position="118"/>
        <end position="456"/>
    </location>
</feature>
<evidence type="ECO:0000313" key="3">
    <source>
        <dbReference type="EMBL" id="MBY8886968.1"/>
    </source>
</evidence>
<feature type="transmembrane region" description="Helical" evidence="1">
    <location>
        <begin position="117"/>
        <end position="136"/>
    </location>
</feature>
<feature type="transmembrane region" description="Helical" evidence="1">
    <location>
        <begin position="266"/>
        <end position="284"/>
    </location>
</feature>
<gene>
    <name evidence="3" type="ORF">K7472_19200</name>
</gene>
<dbReference type="InterPro" id="IPR024962">
    <property type="entry name" value="YukD-like"/>
</dbReference>
<keyword evidence="4" id="KW-1185">Reference proteome</keyword>
<feature type="transmembrane region" description="Helical" evidence="1">
    <location>
        <begin position="176"/>
        <end position="193"/>
    </location>
</feature>
<feature type="transmembrane region" description="Helical" evidence="1">
    <location>
        <begin position="436"/>
        <end position="459"/>
    </location>
</feature>
<keyword evidence="1" id="KW-1133">Transmembrane helix</keyword>
<evidence type="ECO:0000259" key="2">
    <source>
        <dbReference type="Pfam" id="PF19053"/>
    </source>
</evidence>
<dbReference type="Pfam" id="PF08817">
    <property type="entry name" value="YukD"/>
    <property type="match status" value="1"/>
</dbReference>
<feature type="transmembrane region" description="Helical" evidence="1">
    <location>
        <begin position="370"/>
        <end position="388"/>
    </location>
</feature>
<evidence type="ECO:0000313" key="4">
    <source>
        <dbReference type="Proteomes" id="UP001198565"/>
    </source>
</evidence>
<organism evidence="3 4">
    <name type="scientific">Streptantibioticus parmotrematis</name>
    <dbReference type="NCBI Taxonomy" id="2873249"/>
    <lineage>
        <taxon>Bacteria</taxon>
        <taxon>Bacillati</taxon>
        <taxon>Actinomycetota</taxon>
        <taxon>Actinomycetes</taxon>
        <taxon>Kitasatosporales</taxon>
        <taxon>Streptomycetaceae</taxon>
        <taxon>Streptantibioticus</taxon>
    </lineage>
</organism>
<keyword evidence="1" id="KW-0472">Membrane</keyword>
<feature type="transmembrane region" description="Helical" evidence="1">
    <location>
        <begin position="320"/>
        <end position="340"/>
    </location>
</feature>
<dbReference type="Proteomes" id="UP001198565">
    <property type="component" value="Unassembled WGS sequence"/>
</dbReference>
<accession>A0ABS7QVM9</accession>
<comment type="caution">
    <text evidence="3">The sequence shown here is derived from an EMBL/GenBank/DDBJ whole genome shotgun (WGS) entry which is preliminary data.</text>
</comment>
<dbReference type="EMBL" id="JAINVZ010000013">
    <property type="protein sequence ID" value="MBY8886968.1"/>
    <property type="molecule type" value="Genomic_DNA"/>
</dbReference>
<dbReference type="Pfam" id="PF19053">
    <property type="entry name" value="EccD"/>
    <property type="match status" value="1"/>
</dbReference>
<evidence type="ECO:0000256" key="1">
    <source>
        <dbReference type="SAM" id="Phobius"/>
    </source>
</evidence>
<proteinExistence type="predicted"/>
<feature type="transmembrane region" description="Helical" evidence="1">
    <location>
        <begin position="213"/>
        <end position="233"/>
    </location>
</feature>
<dbReference type="RefSeq" id="WP_222979722.1">
    <property type="nucleotide sequence ID" value="NZ_JAINVZ010000013.1"/>
</dbReference>
<dbReference type="InterPro" id="IPR044049">
    <property type="entry name" value="EccD_transm"/>
</dbReference>
<feature type="transmembrane region" description="Helical" evidence="1">
    <location>
        <begin position="240"/>
        <end position="260"/>
    </location>
</feature>